<organism evidence="1 2">
    <name type="scientific">Melastoma candidum</name>
    <dbReference type="NCBI Taxonomy" id="119954"/>
    <lineage>
        <taxon>Eukaryota</taxon>
        <taxon>Viridiplantae</taxon>
        <taxon>Streptophyta</taxon>
        <taxon>Embryophyta</taxon>
        <taxon>Tracheophyta</taxon>
        <taxon>Spermatophyta</taxon>
        <taxon>Magnoliopsida</taxon>
        <taxon>eudicotyledons</taxon>
        <taxon>Gunneridae</taxon>
        <taxon>Pentapetalae</taxon>
        <taxon>rosids</taxon>
        <taxon>malvids</taxon>
        <taxon>Myrtales</taxon>
        <taxon>Melastomataceae</taxon>
        <taxon>Melastomatoideae</taxon>
        <taxon>Melastomateae</taxon>
        <taxon>Melastoma</taxon>
    </lineage>
</organism>
<proteinExistence type="predicted"/>
<dbReference type="EMBL" id="CM042880">
    <property type="protein sequence ID" value="KAI4388805.1"/>
    <property type="molecule type" value="Genomic_DNA"/>
</dbReference>
<comment type="caution">
    <text evidence="1">The sequence shown here is derived from an EMBL/GenBank/DDBJ whole genome shotgun (WGS) entry which is preliminary data.</text>
</comment>
<protein>
    <submittedName>
        <fullName evidence="1">Uncharacterized protein</fullName>
    </submittedName>
</protein>
<accession>A0ACB9SD44</accession>
<dbReference type="Proteomes" id="UP001057402">
    <property type="component" value="Chromosome 1"/>
</dbReference>
<keyword evidence="2" id="KW-1185">Reference proteome</keyword>
<gene>
    <name evidence="1" type="ORF">MLD38_001102</name>
</gene>
<reference evidence="2" key="1">
    <citation type="journal article" date="2023" name="Front. Plant Sci.">
        <title>Chromosomal-level genome assembly of Melastoma candidum provides insights into trichome evolution.</title>
        <authorList>
            <person name="Zhong Y."/>
            <person name="Wu W."/>
            <person name="Sun C."/>
            <person name="Zou P."/>
            <person name="Liu Y."/>
            <person name="Dai S."/>
            <person name="Zhou R."/>
        </authorList>
    </citation>
    <scope>NUCLEOTIDE SEQUENCE [LARGE SCALE GENOMIC DNA]</scope>
</reference>
<evidence type="ECO:0000313" key="1">
    <source>
        <dbReference type="EMBL" id="KAI4388805.1"/>
    </source>
</evidence>
<name>A0ACB9SD44_9MYRT</name>
<evidence type="ECO:0000313" key="2">
    <source>
        <dbReference type="Proteomes" id="UP001057402"/>
    </source>
</evidence>
<sequence>MEDHDDFLNLSLSIRVAGSSSEDARAKKRMRRERERESDAETAAPGNGAPLDGSEGKIFKLLQMREEMLKTEPSRGRHRLRTARGST</sequence>